<feature type="compositionally biased region" description="Basic residues" evidence="1">
    <location>
        <begin position="1"/>
        <end position="15"/>
    </location>
</feature>
<name>A0A8T4LB34_9ARCH</name>
<reference evidence="2" key="2">
    <citation type="submission" date="2021-05" db="EMBL/GenBank/DDBJ databases">
        <title>Protein family content uncovers lineage relationships and bacterial pathway maintenance mechanisms in DPANN archaea.</title>
        <authorList>
            <person name="Castelle C.J."/>
            <person name="Meheust R."/>
            <person name="Jaffe A.L."/>
            <person name="Seitz K."/>
            <person name="Gong X."/>
            <person name="Baker B.J."/>
            <person name="Banfield J.F."/>
        </authorList>
    </citation>
    <scope>NUCLEOTIDE SEQUENCE</scope>
    <source>
        <strain evidence="2">RIFCSPLOWO2_01_FULL_AR10_48_17</strain>
    </source>
</reference>
<organism evidence="2 3">
    <name type="scientific">Candidatus Iainarchaeum sp</name>
    <dbReference type="NCBI Taxonomy" id="3101447"/>
    <lineage>
        <taxon>Archaea</taxon>
        <taxon>Candidatus Iainarchaeota</taxon>
        <taxon>Candidatus Iainarchaeia</taxon>
        <taxon>Candidatus Iainarchaeales</taxon>
        <taxon>Candidatus Iainarchaeaceae</taxon>
        <taxon>Candidatus Iainarchaeum</taxon>
    </lineage>
</organism>
<proteinExistence type="predicted"/>
<dbReference type="Proteomes" id="UP000675968">
    <property type="component" value="Unassembled WGS sequence"/>
</dbReference>
<accession>A0A8T4LB34</accession>
<gene>
    <name evidence="2" type="ORF">J4215_04995</name>
</gene>
<dbReference type="AlphaFoldDB" id="A0A8T4LB34"/>
<reference evidence="2" key="1">
    <citation type="submission" date="2021-03" db="EMBL/GenBank/DDBJ databases">
        <authorList>
            <person name="Jaffe A."/>
        </authorList>
    </citation>
    <scope>NUCLEOTIDE SEQUENCE</scope>
    <source>
        <strain evidence="2">RIFCSPLOWO2_01_FULL_AR10_48_17</strain>
    </source>
</reference>
<evidence type="ECO:0000313" key="3">
    <source>
        <dbReference type="Proteomes" id="UP000675968"/>
    </source>
</evidence>
<feature type="region of interest" description="Disordered" evidence="1">
    <location>
        <begin position="1"/>
        <end position="48"/>
    </location>
</feature>
<evidence type="ECO:0000313" key="2">
    <source>
        <dbReference type="EMBL" id="MBS3061910.1"/>
    </source>
</evidence>
<comment type="caution">
    <text evidence="2">The sequence shown here is derived from an EMBL/GenBank/DDBJ whole genome shotgun (WGS) entry which is preliminary data.</text>
</comment>
<dbReference type="EMBL" id="JAGVWC010000011">
    <property type="protein sequence ID" value="MBS3061910.1"/>
    <property type="molecule type" value="Genomic_DNA"/>
</dbReference>
<protein>
    <submittedName>
        <fullName evidence="2">Uncharacterized protein</fullName>
    </submittedName>
</protein>
<evidence type="ECO:0000256" key="1">
    <source>
        <dbReference type="SAM" id="MobiDB-lite"/>
    </source>
</evidence>
<sequence>MRFHPSPKSGGRPRRGLSITNDFTGVARPLDGDKDGSARFDVGPFEFR</sequence>